<feature type="region of interest" description="Disordered" evidence="1">
    <location>
        <begin position="1"/>
        <end position="25"/>
    </location>
</feature>
<accession>A0A6V7Q7J9</accession>
<reference evidence="2" key="1">
    <citation type="submission" date="2020-07" db="EMBL/GenBank/DDBJ databases">
        <authorList>
            <person name="Lin J."/>
        </authorList>
    </citation>
    <scope>NUCLEOTIDE SEQUENCE</scope>
</reference>
<feature type="compositionally biased region" description="Basic and acidic residues" evidence="1">
    <location>
        <begin position="1"/>
        <end position="13"/>
    </location>
</feature>
<sequence>MAEETQEVHDDRGAAATLSRAPLSASTSRLNAAAPAFVPRSAAADAAAAAAAQRHRAAKIHRALEPPLAPPHAAAIQAFPVAAPPLGRAILVPVPNHGAFEYYDEEFEVAARVAAEPSTAPPPRKGSRMR</sequence>
<gene>
    <name evidence="2" type="ORF">CB5_LOCUS22162</name>
</gene>
<protein>
    <submittedName>
        <fullName evidence="2">Uncharacterized protein</fullName>
    </submittedName>
</protein>
<evidence type="ECO:0000313" key="2">
    <source>
        <dbReference type="EMBL" id="CAD1838951.1"/>
    </source>
</evidence>
<name>A0A6V7Q7J9_ANACO</name>
<evidence type="ECO:0000256" key="1">
    <source>
        <dbReference type="SAM" id="MobiDB-lite"/>
    </source>
</evidence>
<proteinExistence type="predicted"/>
<organism evidence="2">
    <name type="scientific">Ananas comosus var. bracteatus</name>
    <name type="common">red pineapple</name>
    <dbReference type="NCBI Taxonomy" id="296719"/>
    <lineage>
        <taxon>Eukaryota</taxon>
        <taxon>Viridiplantae</taxon>
        <taxon>Streptophyta</taxon>
        <taxon>Embryophyta</taxon>
        <taxon>Tracheophyta</taxon>
        <taxon>Spermatophyta</taxon>
        <taxon>Magnoliopsida</taxon>
        <taxon>Liliopsida</taxon>
        <taxon>Poales</taxon>
        <taxon>Bromeliaceae</taxon>
        <taxon>Bromelioideae</taxon>
        <taxon>Ananas</taxon>
    </lineage>
</organism>
<dbReference type="EMBL" id="LR862133">
    <property type="protein sequence ID" value="CAD1838951.1"/>
    <property type="molecule type" value="Genomic_DNA"/>
</dbReference>
<dbReference type="AlphaFoldDB" id="A0A6V7Q7J9"/>